<evidence type="ECO:0000256" key="1">
    <source>
        <dbReference type="ARBA" id="ARBA00001971"/>
    </source>
</evidence>
<evidence type="ECO:0000313" key="13">
    <source>
        <dbReference type="Proteomes" id="UP000623467"/>
    </source>
</evidence>
<dbReference type="Gene3D" id="1.10.630.10">
    <property type="entry name" value="Cytochrome P450"/>
    <property type="match status" value="1"/>
</dbReference>
<dbReference type="GO" id="GO:0016705">
    <property type="term" value="F:oxidoreductase activity, acting on paired donors, with incorporation or reduction of molecular oxygen"/>
    <property type="evidence" value="ECO:0007669"/>
    <property type="project" value="InterPro"/>
</dbReference>
<dbReference type="GO" id="GO:0005506">
    <property type="term" value="F:iron ion binding"/>
    <property type="evidence" value="ECO:0007669"/>
    <property type="project" value="InterPro"/>
</dbReference>
<dbReference type="PANTHER" id="PTHR46300">
    <property type="entry name" value="P450, PUTATIVE (EUROFUNG)-RELATED-RELATED"/>
    <property type="match status" value="1"/>
</dbReference>
<evidence type="ECO:0000313" key="12">
    <source>
        <dbReference type="EMBL" id="KAF7343714.1"/>
    </source>
</evidence>
<keyword evidence="13" id="KW-1185">Reference proteome</keyword>
<dbReference type="AlphaFoldDB" id="A0A8H6XNQ3"/>
<protein>
    <submittedName>
        <fullName evidence="12">Cytochrome P450</fullName>
    </submittedName>
</protein>
<keyword evidence="5 9" id="KW-0479">Metal-binding</keyword>
<dbReference type="PRINTS" id="PR00385">
    <property type="entry name" value="P450"/>
</dbReference>
<comment type="caution">
    <text evidence="12">The sequence shown here is derived from an EMBL/GenBank/DDBJ whole genome shotgun (WGS) entry which is preliminary data.</text>
</comment>
<dbReference type="GO" id="GO:0020037">
    <property type="term" value="F:heme binding"/>
    <property type="evidence" value="ECO:0007669"/>
    <property type="project" value="InterPro"/>
</dbReference>
<evidence type="ECO:0000256" key="11">
    <source>
        <dbReference type="SAM" id="Phobius"/>
    </source>
</evidence>
<comment type="cofactor">
    <cofactor evidence="1 9">
        <name>heme</name>
        <dbReference type="ChEBI" id="CHEBI:30413"/>
    </cofactor>
</comment>
<evidence type="ECO:0000256" key="7">
    <source>
        <dbReference type="ARBA" id="ARBA00023004"/>
    </source>
</evidence>
<dbReference type="InterPro" id="IPR002401">
    <property type="entry name" value="Cyt_P450_E_grp-I"/>
</dbReference>
<dbReference type="PANTHER" id="PTHR46300:SF7">
    <property type="entry name" value="P450, PUTATIVE (EUROFUNG)-RELATED"/>
    <property type="match status" value="1"/>
</dbReference>
<dbReference type="OrthoDB" id="2789670at2759"/>
<name>A0A8H6XNQ3_9AGAR</name>
<evidence type="ECO:0000256" key="9">
    <source>
        <dbReference type="PIRSR" id="PIRSR602401-1"/>
    </source>
</evidence>
<comment type="pathway">
    <text evidence="2">Secondary metabolite biosynthesis.</text>
</comment>
<keyword evidence="8 10" id="KW-0503">Monooxygenase</keyword>
<sequence length="522" mass="59639">MDTSSLQLSVAAGIIILFPFLLHRFQRRRAPFPPGPPGIPFIGNLFQLPLEQPWIKYASWAKQYGDIVHLTAFGQHIILLNSESAVLDLLERRSAIYSDRPQLCMSGELVGWSESVPMISYGDRHREYRKLLNEALAPRKLEELHAMEEEKAFEYLQLLTKDSMSFPAHARRLVAAIIFDISHGYTVAERDDPRMELAERANNEFALSAVPGAYLCDTLPILKYTPEWTGIQFKKDAKQFKKTLDTLRNEPYDKVKAEVTTIQPWTHADGTAKPSFSQRLIERNPRPKPEEELTQKWAALAIYGAGADTTTSALEWFFLAMYLYPKVQEQAYSELMKVVGPTRLPRFSDRGNLPYISAMIKEIHRWNPVVPLALPHRLTQDDHYCGYHIPAGSIIWANSWSLLHDPTVYPAPFEFSPERFLSDNEKLNPDPRRYAFGYGRRSCPGQVLAEDILFIAIAITLCVFRIEPADASKTDVEFTSTVLQVRFRVALPVSTNRIPYSHPKELEYNLIPRSEEAFSLLQ</sequence>
<evidence type="ECO:0000256" key="3">
    <source>
        <dbReference type="ARBA" id="ARBA00010617"/>
    </source>
</evidence>
<evidence type="ECO:0000256" key="5">
    <source>
        <dbReference type="ARBA" id="ARBA00022723"/>
    </source>
</evidence>
<comment type="similarity">
    <text evidence="3 10">Belongs to the cytochrome P450 family.</text>
</comment>
<keyword evidence="4 9" id="KW-0349">Heme</keyword>
<proteinExistence type="inferred from homology"/>
<keyword evidence="11" id="KW-0472">Membrane</keyword>
<dbReference type="InterPro" id="IPR017972">
    <property type="entry name" value="Cyt_P450_CS"/>
</dbReference>
<dbReference type="EMBL" id="JACAZH010000022">
    <property type="protein sequence ID" value="KAF7343714.1"/>
    <property type="molecule type" value="Genomic_DNA"/>
</dbReference>
<evidence type="ECO:0000256" key="6">
    <source>
        <dbReference type="ARBA" id="ARBA00023002"/>
    </source>
</evidence>
<keyword evidence="7 9" id="KW-0408">Iron</keyword>
<dbReference type="InterPro" id="IPR050364">
    <property type="entry name" value="Cytochrome_P450_fung"/>
</dbReference>
<keyword evidence="11" id="KW-0812">Transmembrane</keyword>
<dbReference type="GO" id="GO:0004497">
    <property type="term" value="F:monooxygenase activity"/>
    <property type="evidence" value="ECO:0007669"/>
    <property type="project" value="UniProtKB-KW"/>
</dbReference>
<keyword evidence="11" id="KW-1133">Transmembrane helix</keyword>
<evidence type="ECO:0000256" key="4">
    <source>
        <dbReference type="ARBA" id="ARBA00022617"/>
    </source>
</evidence>
<dbReference type="Pfam" id="PF00067">
    <property type="entry name" value="p450"/>
    <property type="match status" value="1"/>
</dbReference>
<accession>A0A8H6XNQ3</accession>
<dbReference type="SUPFAM" id="SSF48264">
    <property type="entry name" value="Cytochrome P450"/>
    <property type="match status" value="1"/>
</dbReference>
<feature type="binding site" description="axial binding residue" evidence="9">
    <location>
        <position position="443"/>
    </location>
    <ligand>
        <name>heme</name>
        <dbReference type="ChEBI" id="CHEBI:30413"/>
    </ligand>
    <ligandPart>
        <name>Fe</name>
        <dbReference type="ChEBI" id="CHEBI:18248"/>
    </ligandPart>
</feature>
<evidence type="ECO:0000256" key="2">
    <source>
        <dbReference type="ARBA" id="ARBA00005179"/>
    </source>
</evidence>
<keyword evidence="6 10" id="KW-0560">Oxidoreductase</keyword>
<dbReference type="InterPro" id="IPR001128">
    <property type="entry name" value="Cyt_P450"/>
</dbReference>
<dbReference type="PRINTS" id="PR00463">
    <property type="entry name" value="EP450I"/>
</dbReference>
<evidence type="ECO:0000256" key="8">
    <source>
        <dbReference type="ARBA" id="ARBA00023033"/>
    </source>
</evidence>
<dbReference type="Proteomes" id="UP000623467">
    <property type="component" value="Unassembled WGS sequence"/>
</dbReference>
<dbReference type="PROSITE" id="PS00086">
    <property type="entry name" value="CYTOCHROME_P450"/>
    <property type="match status" value="1"/>
</dbReference>
<dbReference type="CDD" id="cd11065">
    <property type="entry name" value="CYP64-like"/>
    <property type="match status" value="1"/>
</dbReference>
<reference evidence="12" key="1">
    <citation type="submission" date="2020-05" db="EMBL/GenBank/DDBJ databases">
        <title>Mycena genomes resolve the evolution of fungal bioluminescence.</title>
        <authorList>
            <person name="Tsai I.J."/>
        </authorList>
    </citation>
    <scope>NUCLEOTIDE SEQUENCE</scope>
    <source>
        <strain evidence="12">160909Yilan</strain>
    </source>
</reference>
<feature type="transmembrane region" description="Helical" evidence="11">
    <location>
        <begin position="6"/>
        <end position="22"/>
    </location>
</feature>
<organism evidence="12 13">
    <name type="scientific">Mycena sanguinolenta</name>
    <dbReference type="NCBI Taxonomy" id="230812"/>
    <lineage>
        <taxon>Eukaryota</taxon>
        <taxon>Fungi</taxon>
        <taxon>Dikarya</taxon>
        <taxon>Basidiomycota</taxon>
        <taxon>Agaricomycotina</taxon>
        <taxon>Agaricomycetes</taxon>
        <taxon>Agaricomycetidae</taxon>
        <taxon>Agaricales</taxon>
        <taxon>Marasmiineae</taxon>
        <taxon>Mycenaceae</taxon>
        <taxon>Mycena</taxon>
    </lineage>
</organism>
<dbReference type="InterPro" id="IPR036396">
    <property type="entry name" value="Cyt_P450_sf"/>
</dbReference>
<gene>
    <name evidence="12" type="ORF">MSAN_01951700</name>
</gene>
<evidence type="ECO:0000256" key="10">
    <source>
        <dbReference type="RuleBase" id="RU000461"/>
    </source>
</evidence>